<proteinExistence type="predicted"/>
<sequence length="219" mass="24346">MTSLISDIDKHVRASGCNHTHQFAQVWAAQNGIDWRDMLDALEQNCMFCDCEIVANLETDQLEFIESAVAVEAANRWLSPSLKAADDSMITRWIVAKEGLGKNNYAQDGEWLIPAPWGATPRKRVRKTVHFFIGAQSGMPTEVGFVAEIEPQSTAQIVERIAASSVTELSPFDTRVVWFVQQKIARLAVSSAVGTDLREVVGVSGKRRELNIYRVIVRG</sequence>
<dbReference type="Pfam" id="PF10905">
    <property type="entry name" value="DUF2695"/>
    <property type="match status" value="1"/>
</dbReference>
<organism evidence="1 2">
    <name type="scientific">Blastopirellula marina DSM 3645</name>
    <dbReference type="NCBI Taxonomy" id="314230"/>
    <lineage>
        <taxon>Bacteria</taxon>
        <taxon>Pseudomonadati</taxon>
        <taxon>Planctomycetota</taxon>
        <taxon>Planctomycetia</taxon>
        <taxon>Pirellulales</taxon>
        <taxon>Pirellulaceae</taxon>
        <taxon>Blastopirellula</taxon>
    </lineage>
</organism>
<accession>A3ZRJ5</accession>
<dbReference type="InterPro" id="IPR024248">
    <property type="entry name" value="DUF2695"/>
</dbReference>
<dbReference type="STRING" id="314230.DSM3645_12126"/>
<protein>
    <submittedName>
        <fullName evidence="1">Uncharacterized protein</fullName>
    </submittedName>
</protein>
<dbReference type="EMBL" id="AANZ01000007">
    <property type="protein sequence ID" value="EAQ80764.1"/>
    <property type="molecule type" value="Genomic_DNA"/>
</dbReference>
<dbReference type="Proteomes" id="UP000004358">
    <property type="component" value="Unassembled WGS sequence"/>
</dbReference>
<reference evidence="1 2" key="1">
    <citation type="submission" date="2006-02" db="EMBL/GenBank/DDBJ databases">
        <authorList>
            <person name="Amann R."/>
            <person name="Ferriera S."/>
            <person name="Johnson J."/>
            <person name="Kravitz S."/>
            <person name="Halpern A."/>
            <person name="Remington K."/>
            <person name="Beeson K."/>
            <person name="Tran B."/>
            <person name="Rogers Y.-H."/>
            <person name="Friedman R."/>
            <person name="Venter J.C."/>
        </authorList>
    </citation>
    <scope>NUCLEOTIDE SEQUENCE [LARGE SCALE GENOMIC DNA]</scope>
    <source>
        <strain evidence="1 2">DSM 3645</strain>
    </source>
</reference>
<dbReference type="AlphaFoldDB" id="A3ZRJ5"/>
<comment type="caution">
    <text evidence="1">The sequence shown here is derived from an EMBL/GenBank/DDBJ whole genome shotgun (WGS) entry which is preliminary data.</text>
</comment>
<gene>
    <name evidence="1" type="ORF">DSM3645_12126</name>
</gene>
<evidence type="ECO:0000313" key="1">
    <source>
        <dbReference type="EMBL" id="EAQ80764.1"/>
    </source>
</evidence>
<name>A3ZRJ5_9BACT</name>
<dbReference type="eggNOG" id="ENOG5033VGX">
    <property type="taxonomic scope" value="Bacteria"/>
</dbReference>
<dbReference type="HOGENOM" id="CLU_1209071_0_0_0"/>
<evidence type="ECO:0000313" key="2">
    <source>
        <dbReference type="Proteomes" id="UP000004358"/>
    </source>
</evidence>